<reference evidence="1 2" key="1">
    <citation type="journal article" date="2023" name="Life. Sci Alliance">
        <title>Evolutionary insights into 3D genome organization and epigenetic landscape of Vigna mungo.</title>
        <authorList>
            <person name="Junaid A."/>
            <person name="Singh B."/>
            <person name="Bhatia S."/>
        </authorList>
    </citation>
    <scope>NUCLEOTIDE SEQUENCE [LARGE SCALE GENOMIC DNA]</scope>
    <source>
        <strain evidence="1">Urdbean</strain>
    </source>
</reference>
<accession>A0AAQ3RUG5</accession>
<sequence>MVKERAPLYVFSVFFLNNRDSPNMTFNPWCFEFPFSKSLSFMFCSCIQTNWSYLPHLKRRGTTESTVSSLETLANKQGRVMAKMKTELPISKDIYGTQEIKVLLQDIKKGKKKVKTGLDIVKDSLQDV</sequence>
<keyword evidence="2" id="KW-1185">Reference proteome</keyword>
<dbReference type="EMBL" id="CP144695">
    <property type="protein sequence ID" value="WVZ04786.1"/>
    <property type="molecule type" value="Genomic_DNA"/>
</dbReference>
<protein>
    <submittedName>
        <fullName evidence="1">Uncharacterized protein</fullName>
    </submittedName>
</protein>
<evidence type="ECO:0000313" key="2">
    <source>
        <dbReference type="Proteomes" id="UP001374535"/>
    </source>
</evidence>
<dbReference type="Proteomes" id="UP001374535">
    <property type="component" value="Chromosome 6"/>
</dbReference>
<dbReference type="AlphaFoldDB" id="A0AAQ3RUG5"/>
<organism evidence="1 2">
    <name type="scientific">Vigna mungo</name>
    <name type="common">Black gram</name>
    <name type="synonym">Phaseolus mungo</name>
    <dbReference type="NCBI Taxonomy" id="3915"/>
    <lineage>
        <taxon>Eukaryota</taxon>
        <taxon>Viridiplantae</taxon>
        <taxon>Streptophyta</taxon>
        <taxon>Embryophyta</taxon>
        <taxon>Tracheophyta</taxon>
        <taxon>Spermatophyta</taxon>
        <taxon>Magnoliopsida</taxon>
        <taxon>eudicotyledons</taxon>
        <taxon>Gunneridae</taxon>
        <taxon>Pentapetalae</taxon>
        <taxon>rosids</taxon>
        <taxon>fabids</taxon>
        <taxon>Fabales</taxon>
        <taxon>Fabaceae</taxon>
        <taxon>Papilionoideae</taxon>
        <taxon>50 kb inversion clade</taxon>
        <taxon>NPAAA clade</taxon>
        <taxon>indigoferoid/millettioid clade</taxon>
        <taxon>Phaseoleae</taxon>
        <taxon>Vigna</taxon>
    </lineage>
</organism>
<proteinExistence type="predicted"/>
<name>A0AAQ3RUG5_VIGMU</name>
<gene>
    <name evidence="1" type="ORF">V8G54_018132</name>
</gene>
<evidence type="ECO:0000313" key="1">
    <source>
        <dbReference type="EMBL" id="WVZ04786.1"/>
    </source>
</evidence>